<reference evidence="3 4" key="1">
    <citation type="submission" date="2019-02" db="EMBL/GenBank/DDBJ databases">
        <title>Deep-cultivation of Planctomycetes and their phenomic and genomic characterization uncovers novel biology.</title>
        <authorList>
            <person name="Wiegand S."/>
            <person name="Jogler M."/>
            <person name="Boedeker C."/>
            <person name="Pinto D."/>
            <person name="Vollmers J."/>
            <person name="Rivas-Marin E."/>
            <person name="Kohn T."/>
            <person name="Peeters S.H."/>
            <person name="Heuer A."/>
            <person name="Rast P."/>
            <person name="Oberbeckmann S."/>
            <person name="Bunk B."/>
            <person name="Jeske O."/>
            <person name="Meyerdierks A."/>
            <person name="Storesund J.E."/>
            <person name="Kallscheuer N."/>
            <person name="Luecker S."/>
            <person name="Lage O.M."/>
            <person name="Pohl T."/>
            <person name="Merkel B.J."/>
            <person name="Hornburger P."/>
            <person name="Mueller R.-W."/>
            <person name="Bruemmer F."/>
            <person name="Labrenz M."/>
            <person name="Spormann A.M."/>
            <person name="Op den Camp H."/>
            <person name="Overmann J."/>
            <person name="Amann R."/>
            <person name="Jetten M.S.M."/>
            <person name="Mascher T."/>
            <person name="Medema M.H."/>
            <person name="Devos D.P."/>
            <person name="Kaster A.-K."/>
            <person name="Ovreas L."/>
            <person name="Rohde M."/>
            <person name="Galperin M.Y."/>
            <person name="Jogler C."/>
        </authorList>
    </citation>
    <scope>NUCLEOTIDE SEQUENCE [LARGE SCALE GENOMIC DNA]</scope>
    <source>
        <strain evidence="3 4">TBK1r</strain>
    </source>
</reference>
<feature type="domain" description="PDZ" evidence="2">
    <location>
        <begin position="33"/>
        <end position="89"/>
    </location>
</feature>
<evidence type="ECO:0000313" key="3">
    <source>
        <dbReference type="EMBL" id="QDV88738.1"/>
    </source>
</evidence>
<dbReference type="EMBL" id="CP036432">
    <property type="protein sequence ID" value="QDV88738.1"/>
    <property type="molecule type" value="Genomic_DNA"/>
</dbReference>
<dbReference type="Gene3D" id="2.30.42.10">
    <property type="match status" value="1"/>
</dbReference>
<dbReference type="Pfam" id="PF00595">
    <property type="entry name" value="PDZ"/>
    <property type="match status" value="1"/>
</dbReference>
<dbReference type="SUPFAM" id="SSF50156">
    <property type="entry name" value="PDZ domain-like"/>
    <property type="match status" value="1"/>
</dbReference>
<protein>
    <recommendedName>
        <fullName evidence="2">PDZ domain-containing protein</fullName>
    </recommendedName>
</protein>
<dbReference type="Proteomes" id="UP000318081">
    <property type="component" value="Chromosome"/>
</dbReference>
<dbReference type="PROSITE" id="PS50106">
    <property type="entry name" value="PDZ"/>
    <property type="match status" value="1"/>
</dbReference>
<feature type="signal peptide" evidence="1">
    <location>
        <begin position="1"/>
        <end position="28"/>
    </location>
</feature>
<accession>A0ABX5Y375</accession>
<dbReference type="InterPro" id="IPR036034">
    <property type="entry name" value="PDZ_sf"/>
</dbReference>
<sequence length="211" mass="22105">MALRLFSGTAATLLVAFAVFAQSPPATAEPEPDLTLKPVPRLLRLHLPMLGKKRGVLVESVTAGSAAAGTGLRAGDVILEAGGRAMITGDALRQPDPAFPIVVLRRGRTRVLHPGAMENGFLDQMFAPPVPADEPGGTSVSTSAIRSGSGSRAVSVSRAGDQIALEMSLPEMIEGPIRLRGTAAEIERQLQESTLGEAVKREVRAALRQSL</sequence>
<dbReference type="InterPro" id="IPR001478">
    <property type="entry name" value="PDZ"/>
</dbReference>
<dbReference type="SMART" id="SM00228">
    <property type="entry name" value="PDZ"/>
    <property type="match status" value="1"/>
</dbReference>
<proteinExistence type="predicted"/>
<evidence type="ECO:0000313" key="4">
    <source>
        <dbReference type="Proteomes" id="UP000318081"/>
    </source>
</evidence>
<gene>
    <name evidence="3" type="ORF">TBK1r_77730</name>
</gene>
<evidence type="ECO:0000256" key="1">
    <source>
        <dbReference type="SAM" id="SignalP"/>
    </source>
</evidence>
<keyword evidence="4" id="KW-1185">Reference proteome</keyword>
<evidence type="ECO:0000259" key="2">
    <source>
        <dbReference type="PROSITE" id="PS50106"/>
    </source>
</evidence>
<dbReference type="RefSeq" id="WP_145221371.1">
    <property type="nucleotide sequence ID" value="NZ_CP036432.1"/>
</dbReference>
<keyword evidence="1" id="KW-0732">Signal</keyword>
<name>A0ABX5Y375_9BACT</name>
<organism evidence="3 4">
    <name type="scientific">Stieleria magnilauensis</name>
    <dbReference type="NCBI Taxonomy" id="2527963"/>
    <lineage>
        <taxon>Bacteria</taxon>
        <taxon>Pseudomonadati</taxon>
        <taxon>Planctomycetota</taxon>
        <taxon>Planctomycetia</taxon>
        <taxon>Pirellulales</taxon>
        <taxon>Pirellulaceae</taxon>
        <taxon>Stieleria</taxon>
    </lineage>
</organism>
<feature type="chain" id="PRO_5045933574" description="PDZ domain-containing protein" evidence="1">
    <location>
        <begin position="29"/>
        <end position="211"/>
    </location>
</feature>